<organism evidence="5 7">
    <name type="scientific">Azotobacter beijerinckii</name>
    <dbReference type="NCBI Taxonomy" id="170623"/>
    <lineage>
        <taxon>Bacteria</taxon>
        <taxon>Pseudomonadati</taxon>
        <taxon>Pseudomonadota</taxon>
        <taxon>Gammaproteobacteria</taxon>
        <taxon>Pseudomonadales</taxon>
        <taxon>Pseudomonadaceae</taxon>
        <taxon>Azotobacter</taxon>
    </lineage>
</organism>
<evidence type="ECO:0000313" key="7">
    <source>
        <dbReference type="Proteomes" id="UP000199005"/>
    </source>
</evidence>
<dbReference type="Pfam" id="PF12000">
    <property type="entry name" value="Glyco_trans_4_3"/>
    <property type="match status" value="1"/>
</dbReference>
<protein>
    <submittedName>
        <fullName evidence="5">Glycosyltransferase involved in cell wall bisynthesis</fullName>
    </submittedName>
</protein>
<dbReference type="CDD" id="cd03818">
    <property type="entry name" value="GT4_ExpC-like"/>
    <property type="match status" value="1"/>
</dbReference>
<reference evidence="7 8" key="1">
    <citation type="submission" date="2016-10" db="EMBL/GenBank/DDBJ databases">
        <authorList>
            <person name="de Groot N.N."/>
        </authorList>
    </citation>
    <scope>NUCLEOTIDE SEQUENCE [LARGE SCALE GENOMIC DNA]</scope>
    <source>
        <strain evidence="5 7">DSM 1041</strain>
        <strain evidence="6 8">DSM 373</strain>
    </source>
</reference>
<feature type="region of interest" description="Disordered" evidence="2">
    <location>
        <begin position="1"/>
        <end position="44"/>
    </location>
</feature>
<dbReference type="PANTHER" id="PTHR46401">
    <property type="entry name" value="GLYCOSYLTRANSFERASE WBBK-RELATED"/>
    <property type="match status" value="1"/>
</dbReference>
<name>A0A1H6ZTB6_9GAMM</name>
<dbReference type="Proteomes" id="UP000199005">
    <property type="component" value="Unassembled WGS sequence"/>
</dbReference>
<evidence type="ECO:0000256" key="1">
    <source>
        <dbReference type="ARBA" id="ARBA00022679"/>
    </source>
</evidence>
<dbReference type="InterPro" id="IPR022623">
    <property type="entry name" value="Glyco_trans_4"/>
</dbReference>
<sequence>MRGDAVGRGRPGVGQQKGTQKISPVTGTSPKARGTRRDCLGGGGSEGVTGVMTLQQDMPLLDFNSNVVSSFHDYQNLLVGFRSQMKLLFVHQNYPGQFKHLVRFCQAKGHEVVGLGAGKVVEAEGIRALSYTLERGNTPSIHSWAQEFESKIIRGEACALALQRLKSSGFEPDIVFAHPGWGEALFIKAIYPRAKLVCLMEYYYRPDGQDLGFDPEFPGVSLEDQARLAGKNANLLLAMEAMDYGVSPTPWQASTLPSWVGNKLRVIHEGIDTDLCKPDPSARIALPSRGVGIRPGDEVLTFVARNLEPVRGYHIFMRALPEIMARRPKAKIFIVGGDGVSYGRAPESGSYRERYLREVAGQLDPQRVFFLGKIQYKVFLQLMQITRCHVYLTYPFVLSWSVLEAMSAGALVIGSRTAPVMDAIKDGSNGLLLDFFDVAGLAERVCDVLANSDRYDGMRAAARQTVLEHFDLESVCLPAYARLLEDCAGY</sequence>
<feature type="domain" description="Glycosyl transferase family 4" evidence="4">
    <location>
        <begin position="109"/>
        <end position="274"/>
    </location>
</feature>
<gene>
    <name evidence="6" type="ORF">SAMN04244572_04897</name>
    <name evidence="5" type="ORF">SAMN04244579_04809</name>
</gene>
<dbReference type="SUPFAM" id="SSF53756">
    <property type="entry name" value="UDP-Glycosyltransferase/glycogen phosphorylase"/>
    <property type="match status" value="1"/>
</dbReference>
<feature type="compositionally biased region" description="Polar residues" evidence="2">
    <location>
        <begin position="16"/>
        <end position="29"/>
    </location>
</feature>
<dbReference type="InterPro" id="IPR001296">
    <property type="entry name" value="Glyco_trans_1"/>
</dbReference>
<accession>A0A1H6ZTB6</accession>
<dbReference type="Pfam" id="PF00534">
    <property type="entry name" value="Glycos_transf_1"/>
    <property type="match status" value="1"/>
</dbReference>
<evidence type="ECO:0000259" key="4">
    <source>
        <dbReference type="Pfam" id="PF12000"/>
    </source>
</evidence>
<evidence type="ECO:0000259" key="3">
    <source>
        <dbReference type="Pfam" id="PF00534"/>
    </source>
</evidence>
<keyword evidence="1 5" id="KW-0808">Transferase</keyword>
<dbReference type="Proteomes" id="UP000199250">
    <property type="component" value="Unassembled WGS sequence"/>
</dbReference>
<dbReference type="GO" id="GO:0009103">
    <property type="term" value="P:lipopolysaccharide biosynthetic process"/>
    <property type="evidence" value="ECO:0007669"/>
    <property type="project" value="TreeGrafter"/>
</dbReference>
<dbReference type="GO" id="GO:0016757">
    <property type="term" value="F:glycosyltransferase activity"/>
    <property type="evidence" value="ECO:0007669"/>
    <property type="project" value="InterPro"/>
</dbReference>
<dbReference type="AlphaFoldDB" id="A0A1H6ZTB6"/>
<dbReference type="STRING" id="170623.SAMN04244579_04809"/>
<evidence type="ECO:0000256" key="2">
    <source>
        <dbReference type="SAM" id="MobiDB-lite"/>
    </source>
</evidence>
<evidence type="ECO:0000313" key="5">
    <source>
        <dbReference type="EMBL" id="SEJ56591.1"/>
    </source>
</evidence>
<evidence type="ECO:0000313" key="8">
    <source>
        <dbReference type="Proteomes" id="UP000199250"/>
    </source>
</evidence>
<dbReference type="EMBL" id="FNYO01000178">
    <property type="protein sequence ID" value="SEJ56591.1"/>
    <property type="molecule type" value="Genomic_DNA"/>
</dbReference>
<dbReference type="Gene3D" id="3.40.50.2000">
    <property type="entry name" value="Glycogen Phosphorylase B"/>
    <property type="match status" value="1"/>
</dbReference>
<evidence type="ECO:0000313" key="6">
    <source>
        <dbReference type="EMBL" id="SEJ68308.1"/>
    </source>
</evidence>
<proteinExistence type="predicted"/>
<dbReference type="EMBL" id="FNYQ01000207">
    <property type="protein sequence ID" value="SEJ68308.1"/>
    <property type="molecule type" value="Genomic_DNA"/>
</dbReference>
<feature type="domain" description="Glycosyl transferase family 1" evidence="3">
    <location>
        <begin position="294"/>
        <end position="464"/>
    </location>
</feature>
<dbReference type="PANTHER" id="PTHR46401:SF2">
    <property type="entry name" value="GLYCOSYLTRANSFERASE WBBK-RELATED"/>
    <property type="match status" value="1"/>
</dbReference>